<keyword evidence="10" id="KW-1185">Reference proteome</keyword>
<evidence type="ECO:0000313" key="9">
    <source>
        <dbReference type="EMBL" id="ORY14146.1"/>
    </source>
</evidence>
<dbReference type="SUPFAM" id="SSF53474">
    <property type="entry name" value="alpha/beta-Hydrolases"/>
    <property type="match status" value="1"/>
</dbReference>
<feature type="region of interest" description="Disordered" evidence="7">
    <location>
        <begin position="1118"/>
        <end position="1171"/>
    </location>
</feature>
<evidence type="ECO:0000256" key="3">
    <source>
        <dbReference type="ARBA" id="ARBA00004370"/>
    </source>
</evidence>
<keyword evidence="6" id="KW-0472">Membrane</keyword>
<dbReference type="GO" id="GO:0005739">
    <property type="term" value="C:mitochondrion"/>
    <property type="evidence" value="ECO:0007669"/>
    <property type="project" value="UniProtKB-SubCell"/>
</dbReference>
<dbReference type="PANTHER" id="PTHR48182:SF2">
    <property type="entry name" value="PROTEIN SERAC1"/>
    <property type="match status" value="1"/>
</dbReference>
<dbReference type="EMBL" id="MCFA01000035">
    <property type="protein sequence ID" value="ORY14146.1"/>
    <property type="molecule type" value="Genomic_DNA"/>
</dbReference>
<dbReference type="AlphaFoldDB" id="A0A1Y1ZV70"/>
<evidence type="ECO:0000256" key="4">
    <source>
        <dbReference type="ARBA" id="ARBA00022824"/>
    </source>
</evidence>
<comment type="subcellular location">
    <subcellularLocation>
        <location evidence="2">Endoplasmic reticulum</location>
    </subcellularLocation>
    <subcellularLocation>
        <location evidence="3">Membrane</location>
    </subcellularLocation>
    <subcellularLocation>
        <location evidence="1">Mitochondrion</location>
    </subcellularLocation>
</comment>
<name>A0A1Y1ZV70_9PLEO</name>
<feature type="compositionally biased region" description="Polar residues" evidence="7">
    <location>
        <begin position="1152"/>
        <end position="1162"/>
    </location>
</feature>
<dbReference type="InterPro" id="IPR052374">
    <property type="entry name" value="SERAC1"/>
</dbReference>
<dbReference type="Gene3D" id="3.40.50.1820">
    <property type="entry name" value="alpha/beta hydrolase"/>
    <property type="match status" value="1"/>
</dbReference>
<dbReference type="InterPro" id="IPR011990">
    <property type="entry name" value="TPR-like_helical_dom_sf"/>
</dbReference>
<feature type="domain" description="NB-ARC" evidence="8">
    <location>
        <begin position="344"/>
        <end position="492"/>
    </location>
</feature>
<evidence type="ECO:0000256" key="2">
    <source>
        <dbReference type="ARBA" id="ARBA00004240"/>
    </source>
</evidence>
<evidence type="ECO:0000259" key="8">
    <source>
        <dbReference type="Pfam" id="PF00931"/>
    </source>
</evidence>
<dbReference type="Pfam" id="PF13374">
    <property type="entry name" value="TPR_10"/>
    <property type="match status" value="2"/>
</dbReference>
<keyword evidence="5" id="KW-0496">Mitochondrion</keyword>
<reference evidence="9 10" key="1">
    <citation type="submission" date="2016-07" db="EMBL/GenBank/DDBJ databases">
        <title>Pervasive Adenine N6-methylation of Active Genes in Fungi.</title>
        <authorList>
            <consortium name="DOE Joint Genome Institute"/>
            <person name="Mondo S.J."/>
            <person name="Dannebaum R.O."/>
            <person name="Kuo R.C."/>
            <person name="Labutti K."/>
            <person name="Haridas S."/>
            <person name="Kuo A."/>
            <person name="Salamov A."/>
            <person name="Ahrendt S.R."/>
            <person name="Lipzen A."/>
            <person name="Sullivan W."/>
            <person name="Andreopoulos W.B."/>
            <person name="Clum A."/>
            <person name="Lindquist E."/>
            <person name="Daum C."/>
            <person name="Ramamoorthy G.K."/>
            <person name="Gryganskyi A."/>
            <person name="Culley D."/>
            <person name="Magnuson J.K."/>
            <person name="James T.Y."/>
            <person name="O'Malley M.A."/>
            <person name="Stajich J.E."/>
            <person name="Spatafora J.W."/>
            <person name="Visel A."/>
            <person name="Grigoriev I.V."/>
        </authorList>
    </citation>
    <scope>NUCLEOTIDE SEQUENCE [LARGE SCALE GENOMIC DNA]</scope>
    <source>
        <strain evidence="9 10">CBS 115471</strain>
    </source>
</reference>
<dbReference type="STRING" id="1231657.A0A1Y1ZV70"/>
<dbReference type="Proteomes" id="UP000193144">
    <property type="component" value="Unassembled WGS sequence"/>
</dbReference>
<evidence type="ECO:0000256" key="7">
    <source>
        <dbReference type="SAM" id="MobiDB-lite"/>
    </source>
</evidence>
<dbReference type="GO" id="GO:0016020">
    <property type="term" value="C:membrane"/>
    <property type="evidence" value="ECO:0007669"/>
    <property type="project" value="UniProtKB-SubCell"/>
</dbReference>
<dbReference type="Pfam" id="PF00931">
    <property type="entry name" value="NB-ARC"/>
    <property type="match status" value="1"/>
</dbReference>
<evidence type="ECO:0000256" key="5">
    <source>
        <dbReference type="ARBA" id="ARBA00023128"/>
    </source>
</evidence>
<dbReference type="Gene3D" id="3.40.50.300">
    <property type="entry name" value="P-loop containing nucleotide triphosphate hydrolases"/>
    <property type="match status" value="1"/>
</dbReference>
<dbReference type="GO" id="GO:0043531">
    <property type="term" value="F:ADP binding"/>
    <property type="evidence" value="ECO:0007669"/>
    <property type="project" value="InterPro"/>
</dbReference>
<dbReference type="Pfam" id="PF13424">
    <property type="entry name" value="TPR_12"/>
    <property type="match status" value="1"/>
</dbReference>
<dbReference type="Gene3D" id="1.25.40.10">
    <property type="entry name" value="Tetratricopeptide repeat domain"/>
    <property type="match status" value="3"/>
</dbReference>
<organism evidence="9 10">
    <name type="scientific">Clohesyomyces aquaticus</name>
    <dbReference type="NCBI Taxonomy" id="1231657"/>
    <lineage>
        <taxon>Eukaryota</taxon>
        <taxon>Fungi</taxon>
        <taxon>Dikarya</taxon>
        <taxon>Ascomycota</taxon>
        <taxon>Pezizomycotina</taxon>
        <taxon>Dothideomycetes</taxon>
        <taxon>Pleosporomycetidae</taxon>
        <taxon>Pleosporales</taxon>
        <taxon>Lindgomycetaceae</taxon>
        <taxon>Clohesyomyces</taxon>
    </lineage>
</organism>
<proteinExistence type="predicted"/>
<dbReference type="InterPro" id="IPR029058">
    <property type="entry name" value="AB_hydrolase_fold"/>
</dbReference>
<gene>
    <name evidence="9" type="ORF">BCR34DRAFT_240810</name>
</gene>
<keyword evidence="4" id="KW-0256">Endoplasmic reticulum</keyword>
<dbReference type="SUPFAM" id="SSF48452">
    <property type="entry name" value="TPR-like"/>
    <property type="match status" value="2"/>
</dbReference>
<dbReference type="SUPFAM" id="SSF52540">
    <property type="entry name" value="P-loop containing nucleoside triphosphate hydrolases"/>
    <property type="match status" value="1"/>
</dbReference>
<dbReference type="InterPro" id="IPR027417">
    <property type="entry name" value="P-loop_NTPase"/>
</dbReference>
<dbReference type="GO" id="GO:0005783">
    <property type="term" value="C:endoplasmic reticulum"/>
    <property type="evidence" value="ECO:0007669"/>
    <property type="project" value="UniProtKB-SubCell"/>
</dbReference>
<dbReference type="InterPro" id="IPR002182">
    <property type="entry name" value="NB-ARC"/>
</dbReference>
<sequence length="1180" mass="134839">MPIAQVTANDFQSQQDHCAAVDIVAIHGIYEDASQTWTDTATNILWLKDLLPKKLRAARVLIYSYRAESWTSPGEGTADCVVGHAHSLVAELCADRQLNNAYDRPIIFICHGVGGILVKRALAYSNSRKHKGVEHLRSIVISTYGILFMGTPHNGISKEALLLPQKNESPGPSHFMINLLRGSEMLNEINDQFVPLMKQFSIYNFWEEMEMQAEGRKLNIVERDSAAPAWDDVEKCGIMGTHSSMTKFNSHSDPKYRPVLEALSRYAKNAHALIQSRWQNDMKMIARERQQEVEELLQTHLQFLPNGDSGSQDLNKWCLVPRSPITYFTGRQKHAREVKDMLGPIRQHADQRRNKIVVIYGIGGSGKTQFCLKFVEDNRQRYWGVFWIDASTKTNAEACFAFIGEQAGRGSTWTAGRYWLSSCTQPWLLILDNADDEDMPLTDYLPIGGNGHILITTRRRSVAREHSTAGQIRFRGMEPKEAIDLLLKAAYPGPQPDTENTNPQKWHLAEQIAVELGYLPLALELAGATIRHNIYTLEKYLNHYLGYRKFMISSPQIKSSDNANIIATWEIPFQRIANRSSVEHRDAVDLMHMFAFMHFETIPERIFQRPWIDLRSSTFRLDKWPSILEPVWNEEAQARLRRAIRILCEHSILDHEPSKASCAMHPVIHEWARNRLSDAEQKHWLRCTAVVLAQCISPNMEPSGRTFRALLLPHINSCLLALRYLKPQLPDTLENAACIERFAWVYAEQCLWEDAKRLQEKVVKIRMRLMGKKHSDTILAQRSLGNTLWNLFKIENAINVQRAALDTLRWHRPSLADWLVWPTWYPTHVSYCMVLDDLTLTLWLAGARELSRWTGRRAVEGLKKRLGPEDPITLKAMFNLARTYLHLGEHEKSRELLVWVLKVQKRYFGLKHPDTLMTRNELGINLCASKRNMAAAQRLVENVLQVRKEILGQEHAYTLWSVNDLSKVYAERGRPSEAIKMLEDIVPIVERTLGSSHVGMSMTLSNLGKAYAMASRWKEAEEVVRRSMANSRPEHPDWIHSMYGYAQIKFNLGSTAETEKLCIQMLDTIKRTKNLSLDNPRTVAIADLLLNIYRLQGREKDIAALKAAIPGTECTKNEDRFDPYAIRKGSDPSLMPRAVTPSDGKSKRDPNPSRTSNPSRAQAQHERLGPGLKIVVRRTF</sequence>
<protein>
    <recommendedName>
        <fullName evidence="8">NB-ARC domain-containing protein</fullName>
    </recommendedName>
</protein>
<comment type="caution">
    <text evidence="9">The sequence shown here is derived from an EMBL/GenBank/DDBJ whole genome shotgun (WGS) entry which is preliminary data.</text>
</comment>
<evidence type="ECO:0000313" key="10">
    <source>
        <dbReference type="Proteomes" id="UP000193144"/>
    </source>
</evidence>
<dbReference type="PANTHER" id="PTHR48182">
    <property type="entry name" value="PROTEIN SERAC1"/>
    <property type="match status" value="1"/>
</dbReference>
<accession>A0A1Y1ZV70</accession>
<evidence type="ECO:0000256" key="1">
    <source>
        <dbReference type="ARBA" id="ARBA00004173"/>
    </source>
</evidence>
<evidence type="ECO:0000256" key="6">
    <source>
        <dbReference type="ARBA" id="ARBA00023136"/>
    </source>
</evidence>
<dbReference type="OrthoDB" id="5086500at2759"/>